<sequence>LQWTTDSGNVLTETVTVAFASPPSVGVESVVTKAESSQSGQSLIPETAQLLSSLSSLQPKIFAQLQGSQLQSTFTSTNGSTALLGVNNHSPPSPASLLDSLGSAVSSHSLALSQGHSLQAGAGLTQDSAAAPAFGTLPGSGQSLVAMGQLVPAEGVDDSRSLEGEVHQILLGDVQTIPVRIGDSQPAL</sequence>
<dbReference type="Proteomes" id="UP000545574">
    <property type="component" value="Unassembled WGS sequence"/>
</dbReference>
<dbReference type="EMBL" id="VZRT01002683">
    <property type="protein sequence ID" value="NWW38748.1"/>
    <property type="molecule type" value="Genomic_DNA"/>
</dbReference>
<reference evidence="1 2" key="1">
    <citation type="submission" date="2019-09" db="EMBL/GenBank/DDBJ databases">
        <title>Bird 10,000 Genomes (B10K) Project - Family phase.</title>
        <authorList>
            <person name="Zhang G."/>
        </authorList>
    </citation>
    <scope>NUCLEOTIDE SEQUENCE [LARGE SCALE GENOMIC DNA]</scope>
    <source>
        <strain evidence="1">B10K-DU-030-18</strain>
    </source>
</reference>
<dbReference type="PANTHER" id="PTHR14694:SF1">
    <property type="entry name" value="CALCIUM-RESPONSIVE TRANSCRIPTION FACTOR"/>
    <property type="match status" value="1"/>
</dbReference>
<evidence type="ECO:0000313" key="2">
    <source>
        <dbReference type="Proteomes" id="UP000545574"/>
    </source>
</evidence>
<dbReference type="AlphaFoldDB" id="A0A7K6MQP9"/>
<organism evidence="1 2">
    <name type="scientific">Panurus biarmicus</name>
    <name type="common">Bearded tit</name>
    <dbReference type="NCBI Taxonomy" id="181101"/>
    <lineage>
        <taxon>Eukaryota</taxon>
        <taxon>Metazoa</taxon>
        <taxon>Chordata</taxon>
        <taxon>Craniata</taxon>
        <taxon>Vertebrata</taxon>
        <taxon>Euteleostomi</taxon>
        <taxon>Archelosauria</taxon>
        <taxon>Archosauria</taxon>
        <taxon>Dinosauria</taxon>
        <taxon>Saurischia</taxon>
        <taxon>Theropoda</taxon>
        <taxon>Coelurosauria</taxon>
        <taxon>Aves</taxon>
        <taxon>Neognathae</taxon>
        <taxon>Neoaves</taxon>
        <taxon>Telluraves</taxon>
        <taxon>Australaves</taxon>
        <taxon>Passeriformes</taxon>
        <taxon>Sylvioidea</taxon>
        <taxon>Sylviidae</taxon>
        <taxon>Sylviidae incertae sedis</taxon>
        <taxon>Panurus</taxon>
    </lineage>
</organism>
<comment type="caution">
    <text evidence="1">The sequence shown here is derived from an EMBL/GenBank/DDBJ whole genome shotgun (WGS) entry which is preliminary data.</text>
</comment>
<feature type="non-terminal residue" evidence="1">
    <location>
        <position position="188"/>
    </location>
</feature>
<protein>
    <submittedName>
        <fullName evidence="1">CARTF factor</fullName>
    </submittedName>
</protein>
<dbReference type="GO" id="GO:0000978">
    <property type="term" value="F:RNA polymerase II cis-regulatory region sequence-specific DNA binding"/>
    <property type="evidence" value="ECO:0007669"/>
    <property type="project" value="TreeGrafter"/>
</dbReference>
<gene>
    <name evidence="1" type="primary">Carf</name>
    <name evidence="1" type="ORF">PANBIA_R07728</name>
</gene>
<proteinExistence type="predicted"/>
<name>A0A7K6MQP9_PANBI</name>
<accession>A0A7K6MQP9</accession>
<dbReference type="GO" id="GO:0000981">
    <property type="term" value="F:DNA-binding transcription factor activity, RNA polymerase II-specific"/>
    <property type="evidence" value="ECO:0007669"/>
    <property type="project" value="TreeGrafter"/>
</dbReference>
<dbReference type="GO" id="GO:0005634">
    <property type="term" value="C:nucleus"/>
    <property type="evidence" value="ECO:0007669"/>
    <property type="project" value="TreeGrafter"/>
</dbReference>
<feature type="non-terminal residue" evidence="1">
    <location>
        <position position="1"/>
    </location>
</feature>
<dbReference type="PANTHER" id="PTHR14694">
    <property type="entry name" value="CALCIUM-RESPONSIVE TRANSCRIPTION FACTOR"/>
    <property type="match status" value="1"/>
</dbReference>
<evidence type="ECO:0000313" key="1">
    <source>
        <dbReference type="EMBL" id="NWW38748.1"/>
    </source>
</evidence>
<dbReference type="InterPro" id="IPR029309">
    <property type="entry name" value="CaRF"/>
</dbReference>
<keyword evidence="2" id="KW-1185">Reference proteome</keyword>